<reference evidence="2 3" key="1">
    <citation type="submission" date="2016-10" db="EMBL/GenBank/DDBJ databases">
        <authorList>
            <person name="de Groot N.N."/>
        </authorList>
    </citation>
    <scope>NUCLEOTIDE SEQUENCE [LARGE SCALE GENOMIC DNA]</scope>
    <source>
        <strain evidence="2 3">DSM 12271</strain>
    </source>
</reference>
<dbReference type="Proteomes" id="UP000198619">
    <property type="component" value="Unassembled WGS sequence"/>
</dbReference>
<proteinExistence type="predicted"/>
<protein>
    <submittedName>
        <fullName evidence="2">Uncharacterized protein</fullName>
    </submittedName>
</protein>
<dbReference type="AlphaFoldDB" id="A0A1I0YML1"/>
<evidence type="ECO:0000313" key="3">
    <source>
        <dbReference type="Proteomes" id="UP000198619"/>
    </source>
</evidence>
<evidence type="ECO:0000313" key="2">
    <source>
        <dbReference type="EMBL" id="SFB13558.1"/>
    </source>
</evidence>
<organism evidence="2 3">
    <name type="scientific">Clostridium frigidicarnis</name>
    <dbReference type="NCBI Taxonomy" id="84698"/>
    <lineage>
        <taxon>Bacteria</taxon>
        <taxon>Bacillati</taxon>
        <taxon>Bacillota</taxon>
        <taxon>Clostridia</taxon>
        <taxon>Eubacteriales</taxon>
        <taxon>Clostridiaceae</taxon>
        <taxon>Clostridium</taxon>
    </lineage>
</organism>
<keyword evidence="1" id="KW-0472">Membrane</keyword>
<dbReference type="RefSeq" id="WP_278336789.1">
    <property type="nucleotide sequence ID" value="NZ_FOKI01000013.1"/>
</dbReference>
<keyword evidence="3" id="KW-1185">Reference proteome</keyword>
<feature type="transmembrane region" description="Helical" evidence="1">
    <location>
        <begin position="12"/>
        <end position="30"/>
    </location>
</feature>
<keyword evidence="1" id="KW-0812">Transmembrane</keyword>
<name>A0A1I0YML1_9CLOT</name>
<keyword evidence="1" id="KW-1133">Transmembrane helix</keyword>
<sequence length="44" mass="5169">MKAKAIQIKKESLIWFIPLFAVYMIITGNSRQIPGFVRTFLNKR</sequence>
<evidence type="ECO:0000256" key="1">
    <source>
        <dbReference type="SAM" id="Phobius"/>
    </source>
</evidence>
<gene>
    <name evidence="2" type="ORF">SAMN04488528_1013102</name>
</gene>
<dbReference type="EMBL" id="FOKI01000013">
    <property type="protein sequence ID" value="SFB13558.1"/>
    <property type="molecule type" value="Genomic_DNA"/>
</dbReference>
<dbReference type="STRING" id="84698.SAMN04488528_1013102"/>
<accession>A0A1I0YML1</accession>